<dbReference type="SMART" id="SM01296">
    <property type="entry name" value="N2227"/>
    <property type="match status" value="1"/>
</dbReference>
<evidence type="ECO:0000256" key="9">
    <source>
        <dbReference type="ARBA" id="ARBA00022691"/>
    </source>
</evidence>
<feature type="region of interest" description="Disordered" evidence="12">
    <location>
        <begin position="388"/>
        <end position="414"/>
    </location>
</feature>
<accession>A0A7R9JP75</accession>
<dbReference type="GO" id="GO:0035498">
    <property type="term" value="P:carnosine metabolic process"/>
    <property type="evidence" value="ECO:0007669"/>
    <property type="project" value="TreeGrafter"/>
</dbReference>
<evidence type="ECO:0000256" key="5">
    <source>
        <dbReference type="ARBA" id="ARBA00015448"/>
    </source>
</evidence>
<dbReference type="SUPFAM" id="SSF53335">
    <property type="entry name" value="S-adenosyl-L-methionine-dependent methyltransferases"/>
    <property type="match status" value="1"/>
</dbReference>
<gene>
    <name evidence="13" type="ORF">TGEB3V08_LOCUS917</name>
</gene>
<dbReference type="GO" id="GO:0005829">
    <property type="term" value="C:cytosol"/>
    <property type="evidence" value="ECO:0007669"/>
    <property type="project" value="UniProtKB-SubCell"/>
</dbReference>
<keyword evidence="8" id="KW-0808">Transferase</keyword>
<evidence type="ECO:0000256" key="2">
    <source>
        <dbReference type="ARBA" id="ARBA00004514"/>
    </source>
</evidence>
<dbReference type="GO" id="GO:0030735">
    <property type="term" value="F:carnosine N-methyltransferase activity"/>
    <property type="evidence" value="ECO:0007669"/>
    <property type="project" value="UniProtKB-EC"/>
</dbReference>
<dbReference type="EC" id="2.1.1.22" evidence="4"/>
<comment type="function">
    <text evidence="11">N-methyltransferase that catalyzes the formation of anserine (beta-alanyl-N(Pi)-methyl-L-histidine) from carnosine. Anserine, a methylated derivative of carnosine (beta-alanyl-L-histidine), is an abundant constituent of vertebrate skeletal muscles. Also methylates other L-histidine-containing di- and tripeptides such as Gly-Gly-His, Gly-His and homocarnosine (GABA-His).</text>
</comment>
<keyword evidence="7" id="KW-0489">Methyltransferase</keyword>
<evidence type="ECO:0000256" key="7">
    <source>
        <dbReference type="ARBA" id="ARBA00022603"/>
    </source>
</evidence>
<dbReference type="EMBL" id="OE839296">
    <property type="protein sequence ID" value="CAD7586599.1"/>
    <property type="molecule type" value="Genomic_DNA"/>
</dbReference>
<comment type="similarity">
    <text evidence="3">Belongs to the carnosine N-methyltransferase family.</text>
</comment>
<dbReference type="FunFam" id="3.40.50.150:FF:000094">
    <property type="entry name" value="Carnosine N-methyltransferase 1"/>
    <property type="match status" value="1"/>
</dbReference>
<comment type="subcellular location">
    <subcellularLocation>
        <location evidence="2">Cytoplasm</location>
        <location evidence="2">Cytosol</location>
    </subcellularLocation>
    <subcellularLocation>
        <location evidence="1">Nucleus</location>
    </subcellularLocation>
</comment>
<dbReference type="GO" id="GO:0005634">
    <property type="term" value="C:nucleus"/>
    <property type="evidence" value="ECO:0007669"/>
    <property type="project" value="UniProtKB-SubCell"/>
</dbReference>
<dbReference type="PANTHER" id="PTHR12303">
    <property type="entry name" value="CARNOSINE N-METHYLTRANSFERASE"/>
    <property type="match status" value="1"/>
</dbReference>
<evidence type="ECO:0000256" key="10">
    <source>
        <dbReference type="ARBA" id="ARBA00023242"/>
    </source>
</evidence>
<dbReference type="Pfam" id="PF07942">
    <property type="entry name" value="CARME"/>
    <property type="match status" value="1"/>
</dbReference>
<dbReference type="AlphaFoldDB" id="A0A7R9JP75"/>
<evidence type="ECO:0000256" key="8">
    <source>
        <dbReference type="ARBA" id="ARBA00022679"/>
    </source>
</evidence>
<name>A0A7R9JP75_TIMGE</name>
<protein>
    <recommendedName>
        <fullName evidence="5">Carnosine N-methyltransferase</fullName>
        <ecNumber evidence="4">2.1.1.22</ecNumber>
    </recommendedName>
</protein>
<keyword evidence="6" id="KW-0963">Cytoplasm</keyword>
<evidence type="ECO:0000256" key="1">
    <source>
        <dbReference type="ARBA" id="ARBA00004123"/>
    </source>
</evidence>
<evidence type="ECO:0000256" key="11">
    <source>
        <dbReference type="ARBA" id="ARBA00054322"/>
    </source>
</evidence>
<organism evidence="13">
    <name type="scientific">Timema genevievae</name>
    <name type="common">Walking stick</name>
    <dbReference type="NCBI Taxonomy" id="629358"/>
    <lineage>
        <taxon>Eukaryota</taxon>
        <taxon>Metazoa</taxon>
        <taxon>Ecdysozoa</taxon>
        <taxon>Arthropoda</taxon>
        <taxon>Hexapoda</taxon>
        <taxon>Insecta</taxon>
        <taxon>Pterygota</taxon>
        <taxon>Neoptera</taxon>
        <taxon>Polyneoptera</taxon>
        <taxon>Phasmatodea</taxon>
        <taxon>Timematodea</taxon>
        <taxon>Timematoidea</taxon>
        <taxon>Timematidae</taxon>
        <taxon>Timema</taxon>
    </lineage>
</organism>
<sequence length="414" mass="46922">MDDVCRNGSANNDDANIISSSNTPYDEKERAHFNRIVSAFRAYRAFSLLRIVNTEKYFLSLPVNHRALLKSFRDNLDVIRTCIEKNNNIIKLIVKDVAYMFENVNHTLTCSTNQEEKGGVHQSVPSMNDQDKVQVTLKQFVRDWSEEGAGERRTCYQPIIDEILAHFPAHTCAPHDVKVLVPGAGLGRLAFEIARRGYTCQGNEFSLFMLFASNFVLNKCRDINMYTVYPWVHQYVNNMRLGDQTKPVKFPDINPSVLPPNAQFSMTAGDFLEVYVVENEWDCVSTCFFIDCASNVVAFIEAIYKILKPGGLWINLGPLLYHFSDAPNEKSIEPTYEEVREVINGFGFKMEKEETHVKTTYAQNPNSMLKCEYESIFFVCRKLSEESNGPAASTGDTASALQGEDDVLMQNGSR</sequence>
<evidence type="ECO:0000313" key="13">
    <source>
        <dbReference type="EMBL" id="CAD7586599.1"/>
    </source>
</evidence>
<proteinExistence type="inferred from homology"/>
<reference evidence="13" key="1">
    <citation type="submission" date="2020-11" db="EMBL/GenBank/DDBJ databases">
        <authorList>
            <person name="Tran Van P."/>
        </authorList>
    </citation>
    <scope>NUCLEOTIDE SEQUENCE</scope>
</reference>
<dbReference type="Gene3D" id="3.40.50.150">
    <property type="entry name" value="Vaccinia Virus protein VP39"/>
    <property type="match status" value="1"/>
</dbReference>
<evidence type="ECO:0000256" key="6">
    <source>
        <dbReference type="ARBA" id="ARBA00022490"/>
    </source>
</evidence>
<keyword evidence="10" id="KW-0539">Nucleus</keyword>
<dbReference type="InterPro" id="IPR029063">
    <property type="entry name" value="SAM-dependent_MTases_sf"/>
</dbReference>
<evidence type="ECO:0000256" key="3">
    <source>
        <dbReference type="ARBA" id="ARBA00010086"/>
    </source>
</evidence>
<dbReference type="InterPro" id="IPR012901">
    <property type="entry name" value="CARME"/>
</dbReference>
<evidence type="ECO:0000256" key="12">
    <source>
        <dbReference type="SAM" id="MobiDB-lite"/>
    </source>
</evidence>
<dbReference type="PANTHER" id="PTHR12303:SF6">
    <property type="entry name" value="CARNOSINE N-METHYLTRANSFERASE"/>
    <property type="match status" value="1"/>
</dbReference>
<evidence type="ECO:0000256" key="4">
    <source>
        <dbReference type="ARBA" id="ARBA00012003"/>
    </source>
</evidence>
<keyword evidence="9" id="KW-0949">S-adenosyl-L-methionine</keyword>
<feature type="compositionally biased region" description="Polar residues" evidence="12">
    <location>
        <begin position="388"/>
        <end position="400"/>
    </location>
</feature>
<dbReference type="GO" id="GO:0032259">
    <property type="term" value="P:methylation"/>
    <property type="evidence" value="ECO:0007669"/>
    <property type="project" value="UniProtKB-KW"/>
</dbReference>